<dbReference type="Proteomes" id="UP001189429">
    <property type="component" value="Unassembled WGS sequence"/>
</dbReference>
<protein>
    <submittedName>
        <fullName evidence="1">Uncharacterized protein</fullName>
    </submittedName>
</protein>
<comment type="caution">
    <text evidence="1">The sequence shown here is derived from an EMBL/GenBank/DDBJ whole genome shotgun (WGS) entry which is preliminary data.</text>
</comment>
<evidence type="ECO:0000313" key="2">
    <source>
        <dbReference type="Proteomes" id="UP001189429"/>
    </source>
</evidence>
<sequence length="550" mass="59695">MPYTIIRRECIKAMPGLANFIQDASNQEHGTHQAVSSIAVMLNIHGMATANIKTYGDAQYELISREVEASHPDLTGQIANMCKYVEKWSGGEAAQFLHELWSFQGGLKFTRTVDGTSWGLLASLPLQEAPEYVTGLAKAMMSSPEKYCKMGPSRLFVSSDFSDLKKTAKRAAVVKAASSFRAAAAYLDKLKISKTHRAQLLGDFQVRTVMTLHSKKCPTRKEYKHMEEVQQSFLQDVLDAHPEAKSTAAPWKLTAKPCAHKEGDAMPIGGLVQFGKSNVMSKDALAELGFKLGSTVVAKNGDSTQEYTIEDVDTKCNVVLKAHLDNKTMAATFSIPTGRLADECQVEKPSEETTLSVKSVINRALEPLENTDVRNEAAKAAVRLALGRAFLSNAQRCDLTVHYVSVPKDSIVRVTASDKIEINELILVPFTPHITIGYDDKKQPANGTSVDVSHLVGEKGARATLAPKFDKHTFVVPFWAVPFAKDSKVPSLAWTSVAVDVCTFVGAVKTAKSVTVPALTNPKTIQAGHELYRPRESLVTAVGGGGSGSK</sequence>
<gene>
    <name evidence="1" type="ORF">PCOR1329_LOCUS50670</name>
</gene>
<evidence type="ECO:0000313" key="1">
    <source>
        <dbReference type="EMBL" id="CAK0862191.1"/>
    </source>
</evidence>
<name>A0ABN9UQD4_9DINO</name>
<reference evidence="1" key="1">
    <citation type="submission" date="2023-10" db="EMBL/GenBank/DDBJ databases">
        <authorList>
            <person name="Chen Y."/>
            <person name="Shah S."/>
            <person name="Dougan E. K."/>
            <person name="Thang M."/>
            <person name="Chan C."/>
        </authorList>
    </citation>
    <scope>NUCLEOTIDE SEQUENCE [LARGE SCALE GENOMIC DNA]</scope>
</reference>
<organism evidence="1 2">
    <name type="scientific">Prorocentrum cordatum</name>
    <dbReference type="NCBI Taxonomy" id="2364126"/>
    <lineage>
        <taxon>Eukaryota</taxon>
        <taxon>Sar</taxon>
        <taxon>Alveolata</taxon>
        <taxon>Dinophyceae</taxon>
        <taxon>Prorocentrales</taxon>
        <taxon>Prorocentraceae</taxon>
        <taxon>Prorocentrum</taxon>
    </lineage>
</organism>
<dbReference type="EMBL" id="CAUYUJ010016135">
    <property type="protein sequence ID" value="CAK0862191.1"/>
    <property type="molecule type" value="Genomic_DNA"/>
</dbReference>
<keyword evidence="2" id="KW-1185">Reference proteome</keyword>
<accession>A0ABN9UQD4</accession>
<proteinExistence type="predicted"/>